<accession>A0A371HR74</accession>
<feature type="non-terminal residue" evidence="1">
    <location>
        <position position="85"/>
    </location>
</feature>
<dbReference type="Proteomes" id="UP000257109">
    <property type="component" value="Unassembled WGS sequence"/>
</dbReference>
<evidence type="ECO:0000313" key="2">
    <source>
        <dbReference type="Proteomes" id="UP000257109"/>
    </source>
</evidence>
<dbReference type="OrthoDB" id="1739568at2759"/>
<name>A0A371HR74_MUCPR</name>
<reference evidence="1" key="1">
    <citation type="submission" date="2018-05" db="EMBL/GenBank/DDBJ databases">
        <title>Draft genome of Mucuna pruriens seed.</title>
        <authorList>
            <person name="Nnadi N.E."/>
            <person name="Vos R."/>
            <person name="Hasami M.H."/>
            <person name="Devisetty U.K."/>
            <person name="Aguiy J.C."/>
        </authorList>
    </citation>
    <scope>NUCLEOTIDE SEQUENCE [LARGE SCALE GENOMIC DNA]</scope>
    <source>
        <strain evidence="1">JCA_2017</strain>
    </source>
</reference>
<proteinExistence type="predicted"/>
<evidence type="ECO:0000313" key="1">
    <source>
        <dbReference type="EMBL" id="RDY05277.1"/>
    </source>
</evidence>
<protein>
    <submittedName>
        <fullName evidence="1">Uncharacterized protein</fullName>
    </submittedName>
</protein>
<dbReference type="EMBL" id="QJKJ01001916">
    <property type="protein sequence ID" value="RDY05277.1"/>
    <property type="molecule type" value="Genomic_DNA"/>
</dbReference>
<organism evidence="1 2">
    <name type="scientific">Mucuna pruriens</name>
    <name type="common">Velvet bean</name>
    <name type="synonym">Dolichos pruriens</name>
    <dbReference type="NCBI Taxonomy" id="157652"/>
    <lineage>
        <taxon>Eukaryota</taxon>
        <taxon>Viridiplantae</taxon>
        <taxon>Streptophyta</taxon>
        <taxon>Embryophyta</taxon>
        <taxon>Tracheophyta</taxon>
        <taxon>Spermatophyta</taxon>
        <taxon>Magnoliopsida</taxon>
        <taxon>eudicotyledons</taxon>
        <taxon>Gunneridae</taxon>
        <taxon>Pentapetalae</taxon>
        <taxon>rosids</taxon>
        <taxon>fabids</taxon>
        <taxon>Fabales</taxon>
        <taxon>Fabaceae</taxon>
        <taxon>Papilionoideae</taxon>
        <taxon>50 kb inversion clade</taxon>
        <taxon>NPAAA clade</taxon>
        <taxon>indigoferoid/millettioid clade</taxon>
        <taxon>Phaseoleae</taxon>
        <taxon>Mucuna</taxon>
    </lineage>
</organism>
<sequence>MYSDPSKMILSDVIMLKNMTLVDESRFKVFSNPKSLRHLFITKKGVDNEITKWLEFIKDYNFNLSDHLGKVNVVVDTLSSTLCYS</sequence>
<gene>
    <name evidence="1" type="ORF">CR513_10917</name>
</gene>
<comment type="caution">
    <text evidence="1">The sequence shown here is derived from an EMBL/GenBank/DDBJ whole genome shotgun (WGS) entry which is preliminary data.</text>
</comment>
<keyword evidence="2" id="KW-1185">Reference proteome</keyword>
<dbReference type="AlphaFoldDB" id="A0A371HR74"/>